<evidence type="ECO:0000256" key="6">
    <source>
        <dbReference type="ARBA" id="ARBA00022741"/>
    </source>
</evidence>
<evidence type="ECO:0000256" key="8">
    <source>
        <dbReference type="ARBA" id="ARBA00022840"/>
    </source>
</evidence>
<dbReference type="Gene3D" id="3.30.470.30">
    <property type="entry name" value="DNA ligase/mRNA capping enzyme"/>
    <property type="match status" value="1"/>
</dbReference>
<evidence type="ECO:0000256" key="16">
    <source>
        <dbReference type="RuleBase" id="RU004196"/>
    </source>
</evidence>
<evidence type="ECO:0000256" key="14">
    <source>
        <dbReference type="ARBA" id="ARBA00054532"/>
    </source>
</evidence>
<evidence type="ECO:0000256" key="11">
    <source>
        <dbReference type="ARBA" id="ARBA00023242"/>
    </source>
</evidence>
<dbReference type="GO" id="GO:0006281">
    <property type="term" value="P:DNA repair"/>
    <property type="evidence" value="ECO:0007669"/>
    <property type="project" value="UniProtKB-KW"/>
</dbReference>
<dbReference type="PROSITE" id="PS00333">
    <property type="entry name" value="DNA_LIGASE_A2"/>
    <property type="match status" value="1"/>
</dbReference>
<dbReference type="InterPro" id="IPR012308">
    <property type="entry name" value="DNA_ligase_ATP-dep_N"/>
</dbReference>
<proteinExistence type="inferred from homology"/>
<evidence type="ECO:0000256" key="3">
    <source>
        <dbReference type="ARBA" id="ARBA00022598"/>
    </source>
</evidence>
<dbReference type="GO" id="GO:0071897">
    <property type="term" value="P:DNA biosynthetic process"/>
    <property type="evidence" value="ECO:0007669"/>
    <property type="project" value="InterPro"/>
</dbReference>
<keyword evidence="12" id="KW-0131">Cell cycle</keyword>
<dbReference type="GO" id="GO:0003677">
    <property type="term" value="F:DNA binding"/>
    <property type="evidence" value="ECO:0007669"/>
    <property type="project" value="InterPro"/>
</dbReference>
<evidence type="ECO:0000256" key="15">
    <source>
        <dbReference type="RuleBase" id="RU000617"/>
    </source>
</evidence>
<comment type="caution">
    <text evidence="18">The sequence shown here is derived from an EMBL/GenBank/DDBJ whole genome shotgun (WGS) entry which is preliminary data.</text>
</comment>
<sequence>MSSAKENMEEVEWSMNTRVPYLKLTETLTVIENETKRLKIVEVLADFFAKVIEYSPDDLLNCVYLCVNRLGPAYEGVELGIAEHTIIKAVAQATGRTVEKIKDDLQKKGDLGIVAQQSRQNQRSLCGAFGYQPKPHTVQSVFKKLTDIAKLTGASSMNKKVELIKALIVDCRGSETRFLVRSLGGKLRIGLAEQSILVALANALTSHYVKKRGLHLSSSKLEELRNEHVVLVKTTYCVCPNYEKIIGVALSEDIESISEHCKITPGVPLRPMLAHPTKGIDEIMRRFGDCEFACEWKYDGERGQIHMEQSGIVHVYSRNQENNTSKYPDIIDKVRECAHNTVSSFIADAEIVAWDENAKSILPFQVLTTRKRKNVGDSEIKVKVCVYLFDLLYLNGESLVTKCFRERRSILHQNFSCVEGHFGFAQSLDSADTDEINEFFEEAIKGNCEGLMVKTLDVNATYEIAKRSHNWLKLKKDYLDSVGDTLDLVVIGAYCGTGKRTGVYGGYLLACWDPDSEEYQSICKVGTGFSDEDLKLHHDLLRRFEIDRARPYYSFDESMKPDVWFDPRVIFEVKCADLSMSPRHFAAKGLVDSDKGISLRFPRFLRIRDDKSGEDATTSSEVATMYKNQVQIRNQQNYTEEDDDDIEF</sequence>
<evidence type="ECO:0000256" key="7">
    <source>
        <dbReference type="ARBA" id="ARBA00022763"/>
    </source>
</evidence>
<dbReference type="FunFam" id="3.30.470.30:FF:000016">
    <property type="entry name" value="DNA ligase"/>
    <property type="match status" value="1"/>
</dbReference>
<dbReference type="InterPro" id="IPR036599">
    <property type="entry name" value="DNA_ligase_N_sf"/>
</dbReference>
<evidence type="ECO:0000313" key="19">
    <source>
        <dbReference type="Proteomes" id="UP001196413"/>
    </source>
</evidence>
<dbReference type="CDD" id="cd07900">
    <property type="entry name" value="Adenylation_DNA_ligase_I_Euk"/>
    <property type="match status" value="1"/>
</dbReference>
<name>A0AAD5QY41_PARTN</name>
<keyword evidence="19" id="KW-1185">Reference proteome</keyword>
<comment type="similarity">
    <text evidence="2 16">Belongs to the ATP-dependent DNA ligase family.</text>
</comment>
<dbReference type="GO" id="GO:0051301">
    <property type="term" value="P:cell division"/>
    <property type="evidence" value="ECO:0007669"/>
    <property type="project" value="UniProtKB-KW"/>
</dbReference>
<keyword evidence="7 15" id="KW-0227">DNA damage</keyword>
<dbReference type="InterPro" id="IPR012310">
    <property type="entry name" value="DNA_ligase_ATP-dep_cent"/>
</dbReference>
<dbReference type="GO" id="GO:1903461">
    <property type="term" value="P:Okazaki fragment processing involved in mitotic DNA replication"/>
    <property type="evidence" value="ECO:0007669"/>
    <property type="project" value="TreeGrafter"/>
</dbReference>
<gene>
    <name evidence="18" type="ORF">KIN20_026490</name>
</gene>
<dbReference type="InterPro" id="IPR050191">
    <property type="entry name" value="ATP-dep_DNA_ligase"/>
</dbReference>
<evidence type="ECO:0000256" key="2">
    <source>
        <dbReference type="ARBA" id="ARBA00007572"/>
    </source>
</evidence>
<organism evidence="18 19">
    <name type="scientific">Parelaphostrongylus tenuis</name>
    <name type="common">Meningeal worm</name>
    <dbReference type="NCBI Taxonomy" id="148309"/>
    <lineage>
        <taxon>Eukaryota</taxon>
        <taxon>Metazoa</taxon>
        <taxon>Ecdysozoa</taxon>
        <taxon>Nematoda</taxon>
        <taxon>Chromadorea</taxon>
        <taxon>Rhabditida</taxon>
        <taxon>Rhabditina</taxon>
        <taxon>Rhabditomorpha</taxon>
        <taxon>Strongyloidea</taxon>
        <taxon>Metastrongylidae</taxon>
        <taxon>Parelaphostrongylus</taxon>
    </lineage>
</organism>
<dbReference type="CDD" id="cd07969">
    <property type="entry name" value="OBF_DNA_ligase_I"/>
    <property type="match status" value="1"/>
</dbReference>
<dbReference type="SUPFAM" id="SSF56091">
    <property type="entry name" value="DNA ligase/mRNA capping enzyme, catalytic domain"/>
    <property type="match status" value="1"/>
</dbReference>
<feature type="domain" description="ATP-dependent DNA ligase family profile" evidence="17">
    <location>
        <begin position="377"/>
        <end position="513"/>
    </location>
</feature>
<dbReference type="GO" id="GO:0006310">
    <property type="term" value="P:DNA recombination"/>
    <property type="evidence" value="ECO:0007669"/>
    <property type="project" value="UniProtKB-KW"/>
</dbReference>
<dbReference type="AlphaFoldDB" id="A0AAD5QY41"/>
<evidence type="ECO:0000259" key="17">
    <source>
        <dbReference type="PROSITE" id="PS50160"/>
    </source>
</evidence>
<dbReference type="GO" id="GO:0005524">
    <property type="term" value="F:ATP binding"/>
    <property type="evidence" value="ECO:0007669"/>
    <property type="project" value="UniProtKB-KW"/>
</dbReference>
<dbReference type="SUPFAM" id="SSF117018">
    <property type="entry name" value="ATP-dependent DNA ligase DNA-binding domain"/>
    <property type="match status" value="1"/>
</dbReference>
<dbReference type="GO" id="GO:0005634">
    <property type="term" value="C:nucleus"/>
    <property type="evidence" value="ECO:0007669"/>
    <property type="project" value="UniProtKB-SubCell"/>
</dbReference>
<dbReference type="InterPro" id="IPR016059">
    <property type="entry name" value="DNA_ligase_ATP-dep_CS"/>
</dbReference>
<comment type="subcellular location">
    <subcellularLocation>
        <location evidence="1">Nucleus</location>
    </subcellularLocation>
</comment>
<dbReference type="Gene3D" id="3.30.1490.70">
    <property type="match status" value="1"/>
</dbReference>
<protein>
    <recommendedName>
        <fullName evidence="15">DNA ligase</fullName>
        <ecNumber evidence="15">6.5.1.1</ecNumber>
    </recommendedName>
</protein>
<keyword evidence="5" id="KW-0235">DNA replication</keyword>
<dbReference type="PROSITE" id="PS50160">
    <property type="entry name" value="DNA_LIGASE_A3"/>
    <property type="match status" value="1"/>
</dbReference>
<dbReference type="InterPro" id="IPR000977">
    <property type="entry name" value="DNA_ligase_ATP-dep"/>
</dbReference>
<evidence type="ECO:0000256" key="10">
    <source>
        <dbReference type="ARBA" id="ARBA00023204"/>
    </source>
</evidence>
<keyword evidence="3 15" id="KW-0436">Ligase</keyword>
<dbReference type="GO" id="GO:0005739">
    <property type="term" value="C:mitochondrion"/>
    <property type="evidence" value="ECO:0007669"/>
    <property type="project" value="TreeGrafter"/>
</dbReference>
<dbReference type="EMBL" id="JAHQIW010005425">
    <property type="protein sequence ID" value="KAJ1365986.1"/>
    <property type="molecule type" value="Genomic_DNA"/>
</dbReference>
<dbReference type="InterPro" id="IPR012340">
    <property type="entry name" value="NA-bd_OB-fold"/>
</dbReference>
<keyword evidence="10 15" id="KW-0234">DNA repair</keyword>
<comment type="catalytic activity">
    <reaction evidence="13 15">
        <text>ATP + (deoxyribonucleotide)n-3'-hydroxyl + 5'-phospho-(deoxyribonucleotide)m = (deoxyribonucleotide)n+m + AMP + diphosphate.</text>
        <dbReference type="EC" id="6.5.1.1"/>
    </reaction>
</comment>
<accession>A0AAD5QY41</accession>
<dbReference type="NCBIfam" id="TIGR00574">
    <property type="entry name" value="dnl1"/>
    <property type="match status" value="1"/>
</dbReference>
<dbReference type="PROSITE" id="PS00697">
    <property type="entry name" value="DNA_LIGASE_A1"/>
    <property type="match status" value="1"/>
</dbReference>
<dbReference type="Gene3D" id="1.10.3260.10">
    <property type="entry name" value="DNA ligase, ATP-dependent, N-terminal domain"/>
    <property type="match status" value="1"/>
</dbReference>
<evidence type="ECO:0000256" key="13">
    <source>
        <dbReference type="ARBA" id="ARBA00034003"/>
    </source>
</evidence>
<evidence type="ECO:0000256" key="4">
    <source>
        <dbReference type="ARBA" id="ARBA00022618"/>
    </source>
</evidence>
<dbReference type="GO" id="GO:0003910">
    <property type="term" value="F:DNA ligase (ATP) activity"/>
    <property type="evidence" value="ECO:0007669"/>
    <property type="project" value="UniProtKB-EC"/>
</dbReference>
<dbReference type="PANTHER" id="PTHR45674">
    <property type="entry name" value="DNA LIGASE 1/3 FAMILY MEMBER"/>
    <property type="match status" value="1"/>
</dbReference>
<keyword evidence="4" id="KW-0132">Cell division</keyword>
<dbReference type="FunFam" id="2.40.50.140:FF:000062">
    <property type="entry name" value="DNA ligase"/>
    <property type="match status" value="1"/>
</dbReference>
<dbReference type="InterPro" id="IPR012309">
    <property type="entry name" value="DNA_ligase_ATP-dep_C"/>
</dbReference>
<dbReference type="Pfam" id="PF04679">
    <property type="entry name" value="DNA_ligase_A_C"/>
    <property type="match status" value="1"/>
</dbReference>
<comment type="function">
    <text evidence="14">DNA ligase that seals nicks in double-stranded DNA during DNA replication, DNA recombination and DNA repair.</text>
</comment>
<dbReference type="FunFam" id="1.10.3260.10:FF:000001">
    <property type="entry name" value="DNA ligase"/>
    <property type="match status" value="1"/>
</dbReference>
<evidence type="ECO:0000256" key="1">
    <source>
        <dbReference type="ARBA" id="ARBA00004123"/>
    </source>
</evidence>
<dbReference type="PANTHER" id="PTHR45674:SF4">
    <property type="entry name" value="DNA LIGASE 1"/>
    <property type="match status" value="1"/>
</dbReference>
<dbReference type="EC" id="6.5.1.1" evidence="15"/>
<keyword evidence="9 15" id="KW-0233">DNA recombination</keyword>
<dbReference type="Gene3D" id="2.40.50.140">
    <property type="entry name" value="Nucleic acid-binding proteins"/>
    <property type="match status" value="1"/>
</dbReference>
<keyword evidence="8 15" id="KW-0067">ATP-binding</keyword>
<keyword evidence="6 15" id="KW-0547">Nucleotide-binding</keyword>
<keyword evidence="11" id="KW-0539">Nucleus</keyword>
<dbReference type="SUPFAM" id="SSF50249">
    <property type="entry name" value="Nucleic acid-binding proteins"/>
    <property type="match status" value="1"/>
</dbReference>
<evidence type="ECO:0000256" key="5">
    <source>
        <dbReference type="ARBA" id="ARBA00022705"/>
    </source>
</evidence>
<evidence type="ECO:0000256" key="9">
    <source>
        <dbReference type="ARBA" id="ARBA00023172"/>
    </source>
</evidence>
<dbReference type="Proteomes" id="UP001196413">
    <property type="component" value="Unassembled WGS sequence"/>
</dbReference>
<evidence type="ECO:0000313" key="18">
    <source>
        <dbReference type="EMBL" id="KAJ1365986.1"/>
    </source>
</evidence>
<dbReference type="Pfam" id="PF04675">
    <property type="entry name" value="DNA_ligase_A_N"/>
    <property type="match status" value="1"/>
</dbReference>
<reference evidence="18" key="1">
    <citation type="submission" date="2021-06" db="EMBL/GenBank/DDBJ databases">
        <title>Parelaphostrongylus tenuis whole genome reference sequence.</title>
        <authorList>
            <person name="Garwood T.J."/>
            <person name="Larsen P.A."/>
            <person name="Fountain-Jones N.M."/>
            <person name="Garbe J.R."/>
            <person name="Macchietto M.G."/>
            <person name="Kania S.A."/>
            <person name="Gerhold R.W."/>
            <person name="Richards J.E."/>
            <person name="Wolf T.M."/>
        </authorList>
    </citation>
    <scope>NUCLEOTIDE SEQUENCE</scope>
    <source>
        <strain evidence="18">MNPRO001-30</strain>
        <tissue evidence="18">Meninges</tissue>
    </source>
</reference>
<evidence type="ECO:0000256" key="12">
    <source>
        <dbReference type="ARBA" id="ARBA00023306"/>
    </source>
</evidence>
<dbReference type="Pfam" id="PF01068">
    <property type="entry name" value="DNA_ligase_A_M"/>
    <property type="match status" value="1"/>
</dbReference>